<dbReference type="InterPro" id="IPR027443">
    <property type="entry name" value="IPNS-like_sf"/>
</dbReference>
<evidence type="ECO:0000259" key="5">
    <source>
        <dbReference type="Pfam" id="PF03171"/>
    </source>
</evidence>
<evidence type="ECO:0000256" key="2">
    <source>
        <dbReference type="ARBA" id="ARBA00022723"/>
    </source>
</evidence>
<evidence type="ECO:0000313" key="6">
    <source>
        <dbReference type="Proteomes" id="UP000694941"/>
    </source>
</evidence>
<dbReference type="SUPFAM" id="SSF51197">
    <property type="entry name" value="Clavaminate synthase-like"/>
    <property type="match status" value="1"/>
</dbReference>
<evidence type="ECO:0000256" key="4">
    <source>
        <dbReference type="ARBA" id="ARBA00023004"/>
    </source>
</evidence>
<name>A0ABM1TB56_LIMPO</name>
<comment type="similarity">
    <text evidence="1">Belongs to the iron/ascorbate-dependent oxidoreductase family.</text>
</comment>
<dbReference type="Proteomes" id="UP000694941">
    <property type="component" value="Unplaced"/>
</dbReference>
<evidence type="ECO:0000313" key="7">
    <source>
        <dbReference type="RefSeq" id="XP_022253112.1"/>
    </source>
</evidence>
<keyword evidence="4" id="KW-0408">Iron</keyword>
<proteinExistence type="inferred from homology"/>
<dbReference type="PANTHER" id="PTHR10209:SF881">
    <property type="entry name" value="FI07970P-RELATED"/>
    <property type="match status" value="1"/>
</dbReference>
<evidence type="ECO:0000256" key="3">
    <source>
        <dbReference type="ARBA" id="ARBA00023002"/>
    </source>
</evidence>
<organism evidence="6 7">
    <name type="scientific">Limulus polyphemus</name>
    <name type="common">Atlantic horseshoe crab</name>
    <dbReference type="NCBI Taxonomy" id="6850"/>
    <lineage>
        <taxon>Eukaryota</taxon>
        <taxon>Metazoa</taxon>
        <taxon>Ecdysozoa</taxon>
        <taxon>Arthropoda</taxon>
        <taxon>Chelicerata</taxon>
        <taxon>Merostomata</taxon>
        <taxon>Xiphosura</taxon>
        <taxon>Limulidae</taxon>
        <taxon>Limulus</taxon>
    </lineage>
</organism>
<dbReference type="RefSeq" id="XP_022253112.1">
    <property type="nucleotide sequence ID" value="XM_022397404.1"/>
</dbReference>
<dbReference type="GeneID" id="111088174"/>
<accession>A0ABM1TB56</accession>
<protein>
    <submittedName>
        <fullName evidence="7">UPF0676 protein C1494.01-like</fullName>
    </submittedName>
</protein>
<keyword evidence="3" id="KW-0560">Oxidoreductase</keyword>
<feature type="domain" description="Isopenicillin N synthase-like Fe(2+) 2OG dioxygenase" evidence="5">
    <location>
        <begin position="92"/>
        <end position="138"/>
    </location>
</feature>
<keyword evidence="6" id="KW-1185">Reference proteome</keyword>
<dbReference type="InterPro" id="IPR044861">
    <property type="entry name" value="IPNS-like_FE2OG_OXY"/>
</dbReference>
<gene>
    <name evidence="7" type="primary">LOC111088174</name>
</gene>
<sequence length="157" mass="18753">MDHHLYMVCLQRFRHLHPDVTHEVKETFAVTNADSCFPSEEHAPGLRQACLEFLPAILTLTNRFLKILAITLDVEEDFFLKRHKNRQNEKEGLLKLMYYPPVEEDVRDPHVVRFGEHTDFGTITFLFQDNSGGMEVRQQIYIFYRFYIYFFVYIEVD</sequence>
<dbReference type="Gene3D" id="2.60.120.330">
    <property type="entry name" value="B-lactam Antibiotic, Isopenicillin N Synthase, Chain"/>
    <property type="match status" value="1"/>
</dbReference>
<keyword evidence="2" id="KW-0479">Metal-binding</keyword>
<dbReference type="PANTHER" id="PTHR10209">
    <property type="entry name" value="OXIDOREDUCTASE, 2OG-FE II OXYGENASE FAMILY PROTEIN"/>
    <property type="match status" value="1"/>
</dbReference>
<reference evidence="7" key="1">
    <citation type="submission" date="2025-08" db="UniProtKB">
        <authorList>
            <consortium name="RefSeq"/>
        </authorList>
    </citation>
    <scope>IDENTIFICATION</scope>
    <source>
        <tissue evidence="7">Muscle</tissue>
    </source>
</reference>
<dbReference type="Pfam" id="PF03171">
    <property type="entry name" value="2OG-FeII_Oxy"/>
    <property type="match status" value="1"/>
</dbReference>
<evidence type="ECO:0000256" key="1">
    <source>
        <dbReference type="ARBA" id="ARBA00008056"/>
    </source>
</evidence>